<feature type="transmembrane region" description="Helical" evidence="9">
    <location>
        <begin position="123"/>
        <end position="143"/>
    </location>
</feature>
<dbReference type="Pfam" id="PF04290">
    <property type="entry name" value="DctQ"/>
    <property type="match status" value="1"/>
</dbReference>
<accession>A0ABT3DLH4</accession>
<keyword evidence="12" id="KW-1185">Reference proteome</keyword>
<evidence type="ECO:0000256" key="5">
    <source>
        <dbReference type="ARBA" id="ARBA00022692"/>
    </source>
</evidence>
<evidence type="ECO:0000259" key="10">
    <source>
        <dbReference type="Pfam" id="PF04290"/>
    </source>
</evidence>
<gene>
    <name evidence="11" type="ORF">OIH86_19680</name>
</gene>
<evidence type="ECO:0000256" key="7">
    <source>
        <dbReference type="ARBA" id="ARBA00023136"/>
    </source>
</evidence>
<keyword evidence="3" id="KW-1003">Cell membrane</keyword>
<reference evidence="11 12" key="1">
    <citation type="submission" date="2022-10" db="EMBL/GenBank/DDBJ databases">
        <title>Draft genome assembly of moderately radiation resistant bacterium Metabacillus halosaccharovorans.</title>
        <authorList>
            <person name="Pal S."/>
            <person name="Gopinathan A."/>
        </authorList>
    </citation>
    <scope>NUCLEOTIDE SEQUENCE [LARGE SCALE GENOMIC DNA]</scope>
    <source>
        <strain evidence="11 12">VITHBRA001</strain>
    </source>
</reference>
<dbReference type="InterPro" id="IPR007387">
    <property type="entry name" value="TRAP_DctQ"/>
</dbReference>
<sequence>MRIMKRFEEGLIGMGIIVATFVLFVNIVLRYFFQANTTWAEEFIRYVMIWITFIGASVCFSRGLHVGIDFFLEYLSSRWKLLFGIFVNIVSIIFMIFLLFYGIELVKFSVNSGQITPSLQIKMYWIYLGIPVGATLSIIHLLVNTFSRIKDFMYQSQSMQTEENQK</sequence>
<dbReference type="Proteomes" id="UP001526147">
    <property type="component" value="Unassembled WGS sequence"/>
</dbReference>
<keyword evidence="4" id="KW-0997">Cell inner membrane</keyword>
<evidence type="ECO:0000256" key="9">
    <source>
        <dbReference type="SAM" id="Phobius"/>
    </source>
</evidence>
<evidence type="ECO:0000256" key="3">
    <source>
        <dbReference type="ARBA" id="ARBA00022475"/>
    </source>
</evidence>
<dbReference type="InterPro" id="IPR055348">
    <property type="entry name" value="DctQ"/>
</dbReference>
<dbReference type="PANTHER" id="PTHR35011">
    <property type="entry name" value="2,3-DIKETO-L-GULONATE TRAP TRANSPORTER SMALL PERMEASE PROTEIN YIAM"/>
    <property type="match status" value="1"/>
</dbReference>
<evidence type="ECO:0000256" key="4">
    <source>
        <dbReference type="ARBA" id="ARBA00022519"/>
    </source>
</evidence>
<name>A0ABT3DLH4_9BACI</name>
<dbReference type="RefSeq" id="WP_264144092.1">
    <property type="nucleotide sequence ID" value="NZ_JAOYEY010000048.1"/>
</dbReference>
<comment type="similarity">
    <text evidence="8">Belongs to the TRAP transporter small permease family.</text>
</comment>
<evidence type="ECO:0000256" key="8">
    <source>
        <dbReference type="ARBA" id="ARBA00038436"/>
    </source>
</evidence>
<dbReference type="PANTHER" id="PTHR35011:SF2">
    <property type="entry name" value="2,3-DIKETO-L-GULONATE TRAP TRANSPORTER SMALL PERMEASE PROTEIN YIAM"/>
    <property type="match status" value="1"/>
</dbReference>
<evidence type="ECO:0000256" key="6">
    <source>
        <dbReference type="ARBA" id="ARBA00022989"/>
    </source>
</evidence>
<keyword evidence="2" id="KW-0813">Transport</keyword>
<proteinExistence type="inferred from homology"/>
<comment type="caution">
    <text evidence="11">The sequence shown here is derived from an EMBL/GenBank/DDBJ whole genome shotgun (WGS) entry which is preliminary data.</text>
</comment>
<keyword evidence="7 9" id="KW-0472">Membrane</keyword>
<feature type="domain" description="Tripartite ATP-independent periplasmic transporters DctQ component" evidence="10">
    <location>
        <begin position="21"/>
        <end position="150"/>
    </location>
</feature>
<keyword evidence="5 9" id="KW-0812">Transmembrane</keyword>
<evidence type="ECO:0000313" key="11">
    <source>
        <dbReference type="EMBL" id="MCV9887869.1"/>
    </source>
</evidence>
<keyword evidence="6 9" id="KW-1133">Transmembrane helix</keyword>
<organism evidence="11 12">
    <name type="scientific">Metabacillus halosaccharovorans</name>
    <dbReference type="NCBI Taxonomy" id="930124"/>
    <lineage>
        <taxon>Bacteria</taxon>
        <taxon>Bacillati</taxon>
        <taxon>Bacillota</taxon>
        <taxon>Bacilli</taxon>
        <taxon>Bacillales</taxon>
        <taxon>Bacillaceae</taxon>
        <taxon>Metabacillus</taxon>
    </lineage>
</organism>
<evidence type="ECO:0000256" key="2">
    <source>
        <dbReference type="ARBA" id="ARBA00022448"/>
    </source>
</evidence>
<comment type="subcellular location">
    <subcellularLocation>
        <location evidence="1">Cell inner membrane</location>
        <topology evidence="1">Multi-pass membrane protein</topology>
    </subcellularLocation>
</comment>
<dbReference type="EMBL" id="JAOYEY010000048">
    <property type="protein sequence ID" value="MCV9887869.1"/>
    <property type="molecule type" value="Genomic_DNA"/>
</dbReference>
<evidence type="ECO:0000256" key="1">
    <source>
        <dbReference type="ARBA" id="ARBA00004429"/>
    </source>
</evidence>
<evidence type="ECO:0000313" key="12">
    <source>
        <dbReference type="Proteomes" id="UP001526147"/>
    </source>
</evidence>
<protein>
    <submittedName>
        <fullName evidence="11">TRAP transporter small permease</fullName>
    </submittedName>
</protein>
<feature type="transmembrane region" description="Helical" evidence="9">
    <location>
        <begin position="12"/>
        <end position="31"/>
    </location>
</feature>
<feature type="transmembrane region" description="Helical" evidence="9">
    <location>
        <begin position="81"/>
        <end position="103"/>
    </location>
</feature>
<feature type="transmembrane region" description="Helical" evidence="9">
    <location>
        <begin position="43"/>
        <end position="60"/>
    </location>
</feature>